<dbReference type="AlphaFoldDB" id="A0A3B5LYA7"/>
<dbReference type="GeneTree" id="ENSGT01150000287084"/>
<reference evidence="2" key="2">
    <citation type="submission" date="2025-09" db="UniProtKB">
        <authorList>
            <consortium name="Ensembl"/>
        </authorList>
    </citation>
    <scope>IDENTIFICATION</scope>
</reference>
<evidence type="ECO:0000259" key="1">
    <source>
        <dbReference type="Pfam" id="PF00089"/>
    </source>
</evidence>
<name>A0A3B5LYA7_9TELE</name>
<dbReference type="InterPro" id="IPR043504">
    <property type="entry name" value="Peptidase_S1_PA_chymotrypsin"/>
</dbReference>
<dbReference type="InterPro" id="IPR009003">
    <property type="entry name" value="Peptidase_S1_PA"/>
</dbReference>
<dbReference type="InterPro" id="IPR001254">
    <property type="entry name" value="Trypsin_dom"/>
</dbReference>
<dbReference type="Ensembl" id="ENSXCOT00000016347.1">
    <property type="protein sequence ID" value="ENSXCOP00000016142.1"/>
    <property type="gene ID" value="ENSXCOG00000012199.1"/>
</dbReference>
<dbReference type="Gene3D" id="2.40.10.10">
    <property type="entry name" value="Trypsin-like serine proteases"/>
    <property type="match status" value="1"/>
</dbReference>
<proteinExistence type="predicted"/>
<keyword evidence="3" id="KW-1185">Reference proteome</keyword>
<dbReference type="InterPro" id="IPR018114">
    <property type="entry name" value="TRYPSIN_HIS"/>
</dbReference>
<sequence length="116" mass="12690">LAGLSCFSTPLMLIPSPWFPHGLFMSLRIIGGQNCDDGERLYHVRVESGNGTHMSRCVGSLIHPQWILTAAHCWQFGSGCAFSYLTPLASPLPRTSTTLFHLSAILDLATFFCTCS</sequence>
<feature type="domain" description="Peptidase S1" evidence="1">
    <location>
        <begin position="29"/>
        <end position="75"/>
    </location>
</feature>
<dbReference type="Pfam" id="PF00089">
    <property type="entry name" value="Trypsin"/>
    <property type="match status" value="1"/>
</dbReference>
<dbReference type="PROSITE" id="PS00134">
    <property type="entry name" value="TRYPSIN_HIS"/>
    <property type="match status" value="1"/>
</dbReference>
<dbReference type="STRING" id="32473.ENSXCOP00000016142"/>
<organism evidence="2 3">
    <name type="scientific">Xiphophorus couchianus</name>
    <name type="common">Monterrey platyfish</name>
    <dbReference type="NCBI Taxonomy" id="32473"/>
    <lineage>
        <taxon>Eukaryota</taxon>
        <taxon>Metazoa</taxon>
        <taxon>Chordata</taxon>
        <taxon>Craniata</taxon>
        <taxon>Vertebrata</taxon>
        <taxon>Euteleostomi</taxon>
        <taxon>Actinopterygii</taxon>
        <taxon>Neopterygii</taxon>
        <taxon>Teleostei</taxon>
        <taxon>Neoteleostei</taxon>
        <taxon>Acanthomorphata</taxon>
        <taxon>Ovalentaria</taxon>
        <taxon>Atherinomorphae</taxon>
        <taxon>Cyprinodontiformes</taxon>
        <taxon>Poeciliidae</taxon>
        <taxon>Poeciliinae</taxon>
        <taxon>Xiphophorus</taxon>
    </lineage>
</organism>
<evidence type="ECO:0000313" key="2">
    <source>
        <dbReference type="Ensembl" id="ENSXCOP00000016142.1"/>
    </source>
</evidence>
<protein>
    <recommendedName>
        <fullName evidence="1">Peptidase S1 domain-containing protein</fullName>
    </recommendedName>
</protein>
<dbReference type="GO" id="GO:0006508">
    <property type="term" value="P:proteolysis"/>
    <property type="evidence" value="ECO:0007669"/>
    <property type="project" value="InterPro"/>
</dbReference>
<reference evidence="2" key="1">
    <citation type="submission" date="2025-08" db="UniProtKB">
        <authorList>
            <consortium name="Ensembl"/>
        </authorList>
    </citation>
    <scope>IDENTIFICATION</scope>
</reference>
<dbReference type="SUPFAM" id="SSF50494">
    <property type="entry name" value="Trypsin-like serine proteases"/>
    <property type="match status" value="1"/>
</dbReference>
<accession>A0A3B5LYA7</accession>
<dbReference type="Proteomes" id="UP000261380">
    <property type="component" value="Unplaced"/>
</dbReference>
<dbReference type="GO" id="GO:0004252">
    <property type="term" value="F:serine-type endopeptidase activity"/>
    <property type="evidence" value="ECO:0007669"/>
    <property type="project" value="InterPro"/>
</dbReference>
<evidence type="ECO:0000313" key="3">
    <source>
        <dbReference type="Proteomes" id="UP000261380"/>
    </source>
</evidence>